<dbReference type="RefSeq" id="WP_207325243.1">
    <property type="nucleotide sequence ID" value="NZ_CP071504.1"/>
</dbReference>
<dbReference type="EMBL" id="CP071504">
    <property type="protein sequence ID" value="QSX30377.1"/>
    <property type="molecule type" value="Genomic_DNA"/>
</dbReference>
<evidence type="ECO:0000256" key="7">
    <source>
        <dbReference type="SAM" id="SignalP"/>
    </source>
</evidence>
<dbReference type="InterPro" id="IPR000160">
    <property type="entry name" value="GGDEF_dom"/>
</dbReference>
<sequence>MDFRPLLLGLLLWCPALLANTEATMDEINTLLYQYPQQANEQLIQLEQTLAQAPADEQTQLRLSALKCFTLLELGEFQAAINLAQWGDANAKKLGHEQARPYFQSCLADGYSGFDDLEHAMPLLDSAISLARHHQQPQALVTALRLRGQLDTDNENYGSAIEDLRLALDAYDDVPSQRQHWTWPPKPYLLAAMGNLLYASGDLTRGLEYNQQGLEDDTAKGKIRQVLLINSARAALTLKNYNLSASLLKQAKQLLPEIKSAKDLATSYATIASIELELGDIGNAQDMLRLALNTFDHENNSLNAMRVHRLLAKSYLMQGQQKQARAELETVIKITEDKERYNELDIALTMLAQTYADAGDFKSAYALSQRAATAAAKANTSTNAARILQYKARLAQQSTANTQAELIEEDLQQKYRFNWLYATMLMLTLILVAVALALFVRSGRPQTAPQNAVSDKAQTGMERLENAMQHAKRGNYPLSVLLLEVSGATESQLEQLRSRLEQSLRETDAIVALGAEDWLVLLPYTSNKGLERVMAQLSPLLHTGTRAIGHASLQQFDSCASLLKRASCRGLSQSSLA</sequence>
<proteinExistence type="inferred from homology"/>
<keyword evidence="6" id="KW-0812">Transmembrane</keyword>
<keyword evidence="6" id="KW-0472">Membrane</keyword>
<dbReference type="PANTHER" id="PTHR46630:SF1">
    <property type="entry name" value="TETRATRICOPEPTIDE REPEAT PROTEIN 29"/>
    <property type="match status" value="1"/>
</dbReference>
<dbReference type="PANTHER" id="PTHR46630">
    <property type="entry name" value="TETRATRICOPEPTIDE REPEAT PROTEIN 29"/>
    <property type="match status" value="1"/>
</dbReference>
<dbReference type="AlphaFoldDB" id="A0A975ALG3"/>
<accession>A0A975ALG3</accession>
<comment type="similarity">
    <text evidence="5">Belongs to the Rap family.</text>
</comment>
<dbReference type="KEGG" id="scyp:JYB88_01540"/>
<dbReference type="GO" id="GO:0005737">
    <property type="term" value="C:cytoplasm"/>
    <property type="evidence" value="ECO:0007669"/>
    <property type="project" value="UniProtKB-SubCell"/>
</dbReference>
<keyword evidence="2" id="KW-0963">Cytoplasm</keyword>
<feature type="domain" description="GGDEF" evidence="8">
    <location>
        <begin position="476"/>
        <end position="577"/>
    </location>
</feature>
<feature type="signal peptide" evidence="7">
    <location>
        <begin position="1"/>
        <end position="19"/>
    </location>
</feature>
<dbReference type="Proteomes" id="UP000663281">
    <property type="component" value="Chromosome"/>
</dbReference>
<evidence type="ECO:0000313" key="9">
    <source>
        <dbReference type="EMBL" id="QSX30377.1"/>
    </source>
</evidence>
<evidence type="ECO:0000256" key="1">
    <source>
        <dbReference type="ARBA" id="ARBA00004496"/>
    </source>
</evidence>
<dbReference type="InterPro" id="IPR029787">
    <property type="entry name" value="Nucleotide_cyclase"/>
</dbReference>
<keyword evidence="7" id="KW-0732">Signal</keyword>
<comment type="subcellular location">
    <subcellularLocation>
        <location evidence="1">Cytoplasm</location>
    </subcellularLocation>
</comment>
<dbReference type="InterPro" id="IPR011990">
    <property type="entry name" value="TPR-like_helical_dom_sf"/>
</dbReference>
<evidence type="ECO:0000256" key="4">
    <source>
        <dbReference type="ARBA" id="ARBA00022803"/>
    </source>
</evidence>
<keyword evidence="4" id="KW-0802">TPR repeat</keyword>
<keyword evidence="3" id="KW-0677">Repeat</keyword>
<evidence type="ECO:0000256" key="3">
    <source>
        <dbReference type="ARBA" id="ARBA00022737"/>
    </source>
</evidence>
<evidence type="ECO:0000256" key="2">
    <source>
        <dbReference type="ARBA" id="ARBA00022490"/>
    </source>
</evidence>
<name>A0A975ALG3_9GAMM</name>
<dbReference type="SUPFAM" id="SSF55073">
    <property type="entry name" value="Nucleotide cyclase"/>
    <property type="match status" value="1"/>
</dbReference>
<evidence type="ECO:0000256" key="6">
    <source>
        <dbReference type="SAM" id="Phobius"/>
    </source>
</evidence>
<organism evidence="9 10">
    <name type="scientific">Shewanella cyperi</name>
    <dbReference type="NCBI Taxonomy" id="2814292"/>
    <lineage>
        <taxon>Bacteria</taxon>
        <taxon>Pseudomonadati</taxon>
        <taxon>Pseudomonadota</taxon>
        <taxon>Gammaproteobacteria</taxon>
        <taxon>Alteromonadales</taxon>
        <taxon>Shewanellaceae</taxon>
        <taxon>Shewanella</taxon>
    </lineage>
</organism>
<keyword evidence="6" id="KW-1133">Transmembrane helix</keyword>
<evidence type="ECO:0000256" key="5">
    <source>
        <dbReference type="ARBA" id="ARBA00038253"/>
    </source>
</evidence>
<feature type="transmembrane region" description="Helical" evidence="6">
    <location>
        <begin position="419"/>
        <end position="440"/>
    </location>
</feature>
<feature type="chain" id="PRO_5037974592" description="GGDEF domain-containing protein" evidence="7">
    <location>
        <begin position="20"/>
        <end position="577"/>
    </location>
</feature>
<dbReference type="SUPFAM" id="SSF48452">
    <property type="entry name" value="TPR-like"/>
    <property type="match status" value="2"/>
</dbReference>
<reference evidence="9 10" key="1">
    <citation type="submission" date="2021-03" db="EMBL/GenBank/DDBJ databases">
        <title>Novel species identification of genus Shewanella.</title>
        <authorList>
            <person name="Liu G."/>
            <person name="Zhang Q."/>
        </authorList>
    </citation>
    <scope>NUCLEOTIDE SEQUENCE [LARGE SCALE GENOMIC DNA]</scope>
    <source>
        <strain evidence="9 10">FJAT-53726</strain>
    </source>
</reference>
<evidence type="ECO:0000259" key="8">
    <source>
        <dbReference type="PROSITE" id="PS50887"/>
    </source>
</evidence>
<dbReference type="PROSITE" id="PS50887">
    <property type="entry name" value="GGDEF"/>
    <property type="match status" value="1"/>
</dbReference>
<protein>
    <recommendedName>
        <fullName evidence="8">GGDEF domain-containing protein</fullName>
    </recommendedName>
</protein>
<keyword evidence="10" id="KW-1185">Reference proteome</keyword>
<dbReference type="Gene3D" id="1.25.40.10">
    <property type="entry name" value="Tetratricopeptide repeat domain"/>
    <property type="match status" value="2"/>
</dbReference>
<gene>
    <name evidence="9" type="ORF">JYB88_01540</name>
</gene>
<dbReference type="InterPro" id="IPR051476">
    <property type="entry name" value="Bac_ResReg_Asp_Phosphatase"/>
</dbReference>
<evidence type="ECO:0000313" key="10">
    <source>
        <dbReference type="Proteomes" id="UP000663281"/>
    </source>
</evidence>